<evidence type="ECO:0000259" key="11">
    <source>
        <dbReference type="Pfam" id="PF01514"/>
    </source>
</evidence>
<keyword evidence="4 10" id="KW-0732">Signal</keyword>
<sequence length="248" mass="28093">MTRFFRFLSLLILVTLLCGCKAELYDNLSQDEANQMVALLLSQHIDVDKTVNKNGLFSISIDKSDFISAVEILRLHGYPQKKYRNVEDVFPSDQLVTSPGQELSKIVYLKEQNIERMLSDMDGVISARVSIAQSMPTDDAPEEQMSSVSVFIKYSPETNLQNSVTQIKGLVHDSIPDLDYDKISIVLQPVHYLNSGIKIVKNETVKDWLNIYGFWLAMTLVGGAWIIFLGSIFLIKNKERKRKISQNG</sequence>
<dbReference type="InterPro" id="IPR043427">
    <property type="entry name" value="YscJ/FliF"/>
</dbReference>
<proteinExistence type="inferred from homology"/>
<dbReference type="Gene3D" id="3.30.300.30">
    <property type="match status" value="1"/>
</dbReference>
<dbReference type="RefSeq" id="WP_063390167.1">
    <property type="nucleotide sequence ID" value="NZ_CP011288.1"/>
</dbReference>
<evidence type="ECO:0000256" key="7">
    <source>
        <dbReference type="ARBA" id="ARBA00023139"/>
    </source>
</evidence>
<evidence type="ECO:0000256" key="10">
    <source>
        <dbReference type="RuleBase" id="RU364102"/>
    </source>
</evidence>
<keyword evidence="5" id="KW-0653">Protein transport</keyword>
<dbReference type="NCBIfam" id="TIGR02544">
    <property type="entry name" value="III_secr_YscJ"/>
    <property type="match status" value="1"/>
</dbReference>
<organism evidence="12 17">
    <name type="scientific">Salmonella diarizonae</name>
    <dbReference type="NCBI Taxonomy" id="59204"/>
    <lineage>
        <taxon>Bacteria</taxon>
        <taxon>Pseudomonadati</taxon>
        <taxon>Pseudomonadota</taxon>
        <taxon>Gammaproteobacteria</taxon>
        <taxon>Enterobacterales</taxon>
        <taxon>Enterobacteriaceae</taxon>
        <taxon>Salmonella</taxon>
    </lineage>
</organism>
<evidence type="ECO:0000256" key="4">
    <source>
        <dbReference type="ARBA" id="ARBA00022729"/>
    </source>
</evidence>
<evidence type="ECO:0000313" key="14">
    <source>
        <dbReference type="EMBL" id="HAB4466748.1"/>
    </source>
</evidence>
<dbReference type="EMBL" id="CP075144">
    <property type="protein sequence ID" value="QWJ68608.1"/>
    <property type="molecule type" value="Genomic_DNA"/>
</dbReference>
<dbReference type="GO" id="GO:0009306">
    <property type="term" value="P:protein secretion"/>
    <property type="evidence" value="ECO:0007669"/>
    <property type="project" value="InterPro"/>
</dbReference>
<gene>
    <name evidence="16" type="primary">sctJ</name>
    <name evidence="16" type="ORF">ABB53_017910</name>
    <name evidence="12" type="ORF">CNQ75_16050</name>
    <name evidence="13" type="ORF">CTQ69_03730</name>
    <name evidence="15" type="ORF">G2974_21895</name>
    <name evidence="14" type="ORF">GBZ04_19035</name>
</gene>
<feature type="transmembrane region" description="Helical" evidence="10">
    <location>
        <begin position="212"/>
        <end position="235"/>
    </location>
</feature>
<evidence type="ECO:0000256" key="6">
    <source>
        <dbReference type="ARBA" id="ARBA00023136"/>
    </source>
</evidence>
<dbReference type="PANTHER" id="PTHR30046:SF3">
    <property type="entry name" value="SECRETION SYSTEM APPARATUS LIPOPROTEIN SSAJ"/>
    <property type="match status" value="1"/>
</dbReference>
<reference evidence="16" key="6">
    <citation type="submission" date="2021-05" db="EMBL/GenBank/DDBJ databases">
        <title>Whole genome PacBio Sequel sequence of Salmonella enterica subsp. enterica.</title>
        <authorList>
            <person name="Hoffmann M."/>
            <person name="Balkey M."/>
            <person name="Luo Y."/>
        </authorList>
    </citation>
    <scope>NUCLEOTIDE SEQUENCE</scope>
    <source>
        <strain evidence="16">CFSAN030538</strain>
    </source>
</reference>
<evidence type="ECO:0000256" key="2">
    <source>
        <dbReference type="ARBA" id="ARBA00009509"/>
    </source>
</evidence>
<evidence type="ECO:0000256" key="9">
    <source>
        <dbReference type="ARBA" id="ARBA00023288"/>
    </source>
</evidence>
<feature type="domain" description="Flagellar M-ring N-terminal" evidence="11">
    <location>
        <begin position="22"/>
        <end position="194"/>
    </location>
</feature>
<reference evidence="12 17" key="1">
    <citation type="submission" date="2017-09" db="EMBL/GenBank/DDBJ databases">
        <title>Complete genome of Salmonella enterica subsp. diarizonae isolated from stool of a patient with bacterial enteropathy.</title>
        <authorList>
            <person name="Zhou J."/>
            <person name="Chen Q."/>
            <person name="Guo L."/>
            <person name="Fan J."/>
        </authorList>
    </citation>
    <scope>NUCLEOTIDE SEQUENCE [LARGE SCALE GENOMIC DNA]</scope>
    <source>
        <strain evidence="12 17">HZS154</strain>
    </source>
</reference>
<dbReference type="InterPro" id="IPR045851">
    <property type="entry name" value="AMP-bd_C_sf"/>
</dbReference>
<keyword evidence="9 10" id="KW-0449">Lipoprotein</keyword>
<keyword evidence="10" id="KW-0812">Transmembrane</keyword>
<evidence type="ECO:0000313" key="17">
    <source>
        <dbReference type="Proteomes" id="UP000230639"/>
    </source>
</evidence>
<name>A0A2I5HK69_SALDZ</name>
<dbReference type="Pfam" id="PF01514">
    <property type="entry name" value="YscJ_FliF"/>
    <property type="match status" value="1"/>
</dbReference>
<keyword evidence="10" id="KW-1133">Transmembrane helix</keyword>
<dbReference type="Proteomes" id="UP000839735">
    <property type="component" value="Unassembled WGS sequence"/>
</dbReference>
<keyword evidence="8 10" id="KW-0998">Cell outer membrane</keyword>
<dbReference type="GO" id="GO:0009279">
    <property type="term" value="C:cell outer membrane"/>
    <property type="evidence" value="ECO:0007669"/>
    <property type="project" value="UniProtKB-SubCell"/>
</dbReference>
<reference evidence="16" key="3">
    <citation type="submission" date="2018-07" db="EMBL/GenBank/DDBJ databases">
        <authorList>
            <consortium name="GenomeTrakr network: Whole genome sequencing for foodborne pathogen traceback"/>
        </authorList>
    </citation>
    <scope>NUCLEOTIDE SEQUENCE</scope>
    <source>
        <strain evidence="16">CFSAN030538</strain>
    </source>
</reference>
<evidence type="ECO:0000313" key="16">
    <source>
        <dbReference type="EMBL" id="QWJ68608.1"/>
    </source>
</evidence>
<accession>A0A2I5HK69</accession>
<reference evidence="14" key="5">
    <citation type="submission" date="2019-10" db="EMBL/GenBank/DDBJ databases">
        <authorList>
            <consortium name="NCBI Pathogen Detection Project"/>
        </authorList>
    </citation>
    <scope>NUCLEOTIDE SEQUENCE</scope>
    <source>
        <strain evidence="14">Salmonella enterica</strain>
    </source>
</reference>
<dbReference type="STRING" id="59204.UQ49_05825"/>
<dbReference type="PRINTS" id="PR01338">
    <property type="entry name" value="TYPE3OMKPROT"/>
</dbReference>
<dbReference type="PANTHER" id="PTHR30046">
    <property type="entry name" value="FLAGELLAR M-RING PROTEIN"/>
    <property type="match status" value="1"/>
</dbReference>
<comment type="subcellular location">
    <subcellularLocation>
        <location evidence="1">Cell outer membrane</location>
        <topology evidence="1">Lipid-anchor</topology>
    </subcellularLocation>
</comment>
<evidence type="ECO:0000256" key="3">
    <source>
        <dbReference type="ARBA" id="ARBA00022448"/>
    </source>
</evidence>
<dbReference type="EMBL" id="DAAGTH010000042">
    <property type="protein sequence ID" value="HAB4466748.1"/>
    <property type="molecule type" value="Genomic_DNA"/>
</dbReference>
<dbReference type="InterPro" id="IPR003282">
    <property type="entry name" value="T3SS_SctJ"/>
</dbReference>
<dbReference type="EMBL" id="AAIBIC010000003">
    <property type="protein sequence ID" value="ECC3913178.1"/>
    <property type="molecule type" value="Genomic_DNA"/>
</dbReference>
<keyword evidence="3" id="KW-0813">Transport</keyword>
<dbReference type="EMBL" id="CP023345">
    <property type="protein sequence ID" value="ATW55898.1"/>
    <property type="molecule type" value="Genomic_DNA"/>
</dbReference>
<protein>
    <recommendedName>
        <fullName evidence="10">Lipoprotein</fullName>
    </recommendedName>
</protein>
<evidence type="ECO:0000313" key="15">
    <source>
        <dbReference type="EMBL" id="HAE1650974.1"/>
    </source>
</evidence>
<comment type="similarity">
    <text evidence="2 10">Belongs to the YscJ lipoprotein family.</text>
</comment>
<dbReference type="Gene3D" id="3.30.70.1530">
    <property type="entry name" value="Hypothetical protein rpa1041"/>
    <property type="match status" value="1"/>
</dbReference>
<dbReference type="PROSITE" id="PS51257">
    <property type="entry name" value="PROKAR_LIPOPROTEIN"/>
    <property type="match status" value="1"/>
</dbReference>
<evidence type="ECO:0000313" key="13">
    <source>
        <dbReference type="EMBL" id="ECC3913178.1"/>
    </source>
</evidence>
<evidence type="ECO:0000256" key="8">
    <source>
        <dbReference type="ARBA" id="ARBA00023237"/>
    </source>
</evidence>
<evidence type="ECO:0000313" key="12">
    <source>
        <dbReference type="EMBL" id="ATW55898.1"/>
    </source>
</evidence>
<keyword evidence="7 10" id="KW-0564">Palmitate</keyword>
<keyword evidence="6 10" id="KW-0472">Membrane</keyword>
<dbReference type="EMBL" id="DAARAS010000115">
    <property type="protein sequence ID" value="HAE1650974.1"/>
    <property type="molecule type" value="Genomic_DNA"/>
</dbReference>
<evidence type="ECO:0000256" key="1">
    <source>
        <dbReference type="ARBA" id="ARBA00004459"/>
    </source>
</evidence>
<reference evidence="14" key="2">
    <citation type="journal article" date="2018" name="Genome Biol.">
        <title>SKESA: strategic k-mer extension for scrupulous assemblies.</title>
        <authorList>
            <person name="Souvorov A."/>
            <person name="Agarwala R."/>
            <person name="Lipman D.J."/>
        </authorList>
    </citation>
    <scope>NUCLEOTIDE SEQUENCE</scope>
    <source>
        <strain evidence="14">Salmonella enterica</strain>
    </source>
</reference>
<reference evidence="13" key="4">
    <citation type="submission" date="2018-08" db="EMBL/GenBank/DDBJ databases">
        <authorList>
            <person name="Ashton P.M."/>
            <person name="Dallman T."/>
            <person name="Nair S."/>
            <person name="De Pinna E."/>
            <person name="Peters T."/>
            <person name="Grant K."/>
        </authorList>
    </citation>
    <scope>NUCLEOTIDE SEQUENCE [LARGE SCALE GENOMIC DNA]</scope>
    <source>
        <strain evidence="13">294779</strain>
    </source>
</reference>
<evidence type="ECO:0000256" key="5">
    <source>
        <dbReference type="ARBA" id="ARBA00022927"/>
    </source>
</evidence>
<dbReference type="Proteomes" id="UP000230639">
    <property type="component" value="Chromosome"/>
</dbReference>
<dbReference type="InterPro" id="IPR006182">
    <property type="entry name" value="FliF_N_dom"/>
</dbReference>
<dbReference type="AlphaFoldDB" id="A0A2I5HK69"/>